<dbReference type="InterPro" id="IPR010987">
    <property type="entry name" value="Glutathione-S-Trfase_C-like"/>
</dbReference>
<evidence type="ECO:0000256" key="1">
    <source>
        <dbReference type="ARBA" id="ARBA00007409"/>
    </source>
</evidence>
<reference evidence="4 5" key="1">
    <citation type="submission" date="2017-06" db="EMBL/GenBank/DDBJ databases">
        <title>Comparative genomic analysis of Ambrosia Fusariam Clade fungi.</title>
        <authorList>
            <person name="Stajich J.E."/>
            <person name="Carrillo J."/>
            <person name="Kijimoto T."/>
            <person name="Eskalen A."/>
            <person name="O'Donnell K."/>
            <person name="Kasson M."/>
        </authorList>
    </citation>
    <scope>NUCLEOTIDE SEQUENCE [LARGE SCALE GENOMIC DNA]</scope>
    <source>
        <strain evidence="4">UCR3666</strain>
    </source>
</reference>
<dbReference type="CDD" id="cd00570">
    <property type="entry name" value="GST_N_family"/>
    <property type="match status" value="1"/>
</dbReference>
<dbReference type="GO" id="GO:0005737">
    <property type="term" value="C:cytoplasm"/>
    <property type="evidence" value="ECO:0007669"/>
    <property type="project" value="TreeGrafter"/>
</dbReference>
<feature type="domain" description="GST N-terminal" evidence="2">
    <location>
        <begin position="3"/>
        <end position="89"/>
    </location>
</feature>
<dbReference type="SUPFAM" id="SSF52833">
    <property type="entry name" value="Thioredoxin-like"/>
    <property type="match status" value="1"/>
</dbReference>
<dbReference type="PROSITE" id="PS50404">
    <property type="entry name" value="GST_NTER"/>
    <property type="match status" value="1"/>
</dbReference>
<evidence type="ECO:0000313" key="5">
    <source>
        <dbReference type="Proteomes" id="UP000277212"/>
    </source>
</evidence>
<evidence type="ECO:0000259" key="3">
    <source>
        <dbReference type="PROSITE" id="PS50405"/>
    </source>
</evidence>
<dbReference type="Pfam" id="PF02798">
    <property type="entry name" value="GST_N"/>
    <property type="match status" value="1"/>
</dbReference>
<sequence length="285" mass="31801">MAPKLTLYSFVGSQWAGVAHLALAEKGFSADDYQVKEINLATAENFAPEYLKINPHGTVPSLESSALEKPLVQSMDILRYVDSLGEATLVPKDPKVQQKAQQIIDLVHSADVDTNVILFTARDTKEMEAKKASMWKQFLQNRQTKLEQEHKAAPGNAFYSFKREENEAVNKLYAAEVGADHEQFFQASHNQYRTFASGMNKLEEALVLPFAAGDSLTEADFHVVPWLSHAMWGAGTEPTDIHNFGPLEDLIGKSESGFSVGPKTKQWWKRVSATKSFKKVYPSLH</sequence>
<dbReference type="InterPro" id="IPR050983">
    <property type="entry name" value="GST_Omega/HSP26"/>
</dbReference>
<dbReference type="Gene3D" id="1.20.1050.10">
    <property type="match status" value="1"/>
</dbReference>
<dbReference type="SUPFAM" id="SSF47616">
    <property type="entry name" value="GST C-terminal domain-like"/>
    <property type="match status" value="1"/>
</dbReference>
<proteinExistence type="inferred from homology"/>
<dbReference type="OrthoDB" id="412788at2759"/>
<evidence type="ECO:0000259" key="2">
    <source>
        <dbReference type="PROSITE" id="PS50404"/>
    </source>
</evidence>
<name>A0A3M2SES6_9HYPO</name>
<gene>
    <name evidence="4" type="ORF">CDV36_004690</name>
</gene>
<dbReference type="InterPro" id="IPR004045">
    <property type="entry name" value="Glutathione_S-Trfase_N"/>
</dbReference>
<evidence type="ECO:0000313" key="4">
    <source>
        <dbReference type="EMBL" id="RMJ15642.1"/>
    </source>
</evidence>
<comment type="similarity">
    <text evidence="1">Belongs to the GST superfamily.</text>
</comment>
<dbReference type="CDD" id="cd00299">
    <property type="entry name" value="GST_C_family"/>
    <property type="match status" value="1"/>
</dbReference>
<organism evidence="4 5">
    <name type="scientific">Fusarium kuroshium</name>
    <dbReference type="NCBI Taxonomy" id="2010991"/>
    <lineage>
        <taxon>Eukaryota</taxon>
        <taxon>Fungi</taxon>
        <taxon>Dikarya</taxon>
        <taxon>Ascomycota</taxon>
        <taxon>Pezizomycotina</taxon>
        <taxon>Sordariomycetes</taxon>
        <taxon>Hypocreomycetidae</taxon>
        <taxon>Hypocreales</taxon>
        <taxon>Nectriaceae</taxon>
        <taxon>Fusarium</taxon>
        <taxon>Fusarium solani species complex</taxon>
    </lineage>
</organism>
<dbReference type="Proteomes" id="UP000277212">
    <property type="component" value="Unassembled WGS sequence"/>
</dbReference>
<dbReference type="STRING" id="2010991.A0A3M2SES6"/>
<dbReference type="PROSITE" id="PS50405">
    <property type="entry name" value="GST_CTER"/>
    <property type="match status" value="1"/>
</dbReference>
<dbReference type="InterPro" id="IPR036282">
    <property type="entry name" value="Glutathione-S-Trfase_C_sf"/>
</dbReference>
<dbReference type="SFLD" id="SFLDG00358">
    <property type="entry name" value="Main_(cytGST)"/>
    <property type="match status" value="1"/>
</dbReference>
<protein>
    <recommendedName>
        <fullName evidence="6">GST N-terminal domain-containing protein</fullName>
    </recommendedName>
</protein>
<dbReference type="AlphaFoldDB" id="A0A3M2SES6"/>
<dbReference type="InterPro" id="IPR040079">
    <property type="entry name" value="Glutathione_S-Trfase"/>
</dbReference>
<comment type="caution">
    <text evidence="4">The sequence shown here is derived from an EMBL/GenBank/DDBJ whole genome shotgun (WGS) entry which is preliminary data.</text>
</comment>
<dbReference type="InterPro" id="IPR036249">
    <property type="entry name" value="Thioredoxin-like_sf"/>
</dbReference>
<dbReference type="SFLD" id="SFLDS00019">
    <property type="entry name" value="Glutathione_Transferase_(cytos"/>
    <property type="match status" value="1"/>
</dbReference>
<dbReference type="Gene3D" id="3.40.30.10">
    <property type="entry name" value="Glutaredoxin"/>
    <property type="match status" value="1"/>
</dbReference>
<feature type="domain" description="GST C-terminal" evidence="3">
    <location>
        <begin position="125"/>
        <end position="285"/>
    </location>
</feature>
<dbReference type="EMBL" id="NKUJ01000061">
    <property type="protein sequence ID" value="RMJ15642.1"/>
    <property type="molecule type" value="Genomic_DNA"/>
</dbReference>
<dbReference type="PANTHER" id="PTHR43968">
    <property type="match status" value="1"/>
</dbReference>
<dbReference type="PANTHER" id="PTHR43968:SF6">
    <property type="entry name" value="GLUTATHIONE S-TRANSFERASE OMEGA"/>
    <property type="match status" value="1"/>
</dbReference>
<evidence type="ECO:0008006" key="6">
    <source>
        <dbReference type="Google" id="ProtNLM"/>
    </source>
</evidence>
<keyword evidence="5" id="KW-1185">Reference proteome</keyword>
<accession>A0A3M2SES6</accession>